<dbReference type="InterPro" id="IPR029052">
    <property type="entry name" value="Metallo-depent_PP-like"/>
</dbReference>
<dbReference type="GO" id="GO:0110154">
    <property type="term" value="P:RNA decapping"/>
    <property type="evidence" value="ECO:0007669"/>
    <property type="project" value="TreeGrafter"/>
</dbReference>
<keyword evidence="3" id="KW-1185">Reference proteome</keyword>
<dbReference type="EMBL" id="AZFN01000035">
    <property type="protein sequence ID" value="KRM00361.1"/>
    <property type="molecule type" value="Genomic_DNA"/>
</dbReference>
<dbReference type="GO" id="GO:0016791">
    <property type="term" value="F:phosphatase activity"/>
    <property type="evidence" value="ECO:0007669"/>
    <property type="project" value="TreeGrafter"/>
</dbReference>
<evidence type="ECO:0000313" key="3">
    <source>
        <dbReference type="Proteomes" id="UP000051739"/>
    </source>
</evidence>
<dbReference type="PATRIC" id="fig|1423749.3.peg.1264"/>
<gene>
    <name evidence="2" type="ORF">FC60_GL001235</name>
</gene>
<dbReference type="InterPro" id="IPR004843">
    <property type="entry name" value="Calcineurin-like_PHP"/>
</dbReference>
<reference evidence="2 3" key="1">
    <citation type="journal article" date="2015" name="Genome Announc.">
        <title>Expanding the biotechnology potential of lactobacilli through comparative genomics of 213 strains and associated genera.</title>
        <authorList>
            <person name="Sun Z."/>
            <person name="Harris H.M."/>
            <person name="McCann A."/>
            <person name="Guo C."/>
            <person name="Argimon S."/>
            <person name="Zhang W."/>
            <person name="Yang X."/>
            <person name="Jeffery I.B."/>
            <person name="Cooney J.C."/>
            <person name="Kagawa T.F."/>
            <person name="Liu W."/>
            <person name="Song Y."/>
            <person name="Salvetti E."/>
            <person name="Wrobel A."/>
            <person name="Rasinkangas P."/>
            <person name="Parkhill J."/>
            <person name="Rea M.C."/>
            <person name="O'Sullivan O."/>
            <person name="Ritari J."/>
            <person name="Douillard F.P."/>
            <person name="Paul Ross R."/>
            <person name="Yang R."/>
            <person name="Briner A.E."/>
            <person name="Felis G.E."/>
            <person name="de Vos W.M."/>
            <person name="Barrangou R."/>
            <person name="Klaenhammer T.R."/>
            <person name="Caufield P.W."/>
            <person name="Cui Y."/>
            <person name="Zhang H."/>
            <person name="O'Toole P.W."/>
        </authorList>
    </citation>
    <scope>NUCLEOTIDE SEQUENCE [LARGE SCALE GENOMIC DNA]</scope>
    <source>
        <strain evidence="2 3">DSM 16045</strain>
    </source>
</reference>
<organism evidence="2 3">
    <name type="scientific">Limosilactobacillus gastricus DSM 16045</name>
    <dbReference type="NCBI Taxonomy" id="1423749"/>
    <lineage>
        <taxon>Bacteria</taxon>
        <taxon>Bacillati</taxon>
        <taxon>Bacillota</taxon>
        <taxon>Bacilli</taxon>
        <taxon>Lactobacillales</taxon>
        <taxon>Lactobacillaceae</taxon>
        <taxon>Limosilactobacillus</taxon>
    </lineage>
</organism>
<proteinExistence type="predicted"/>
<dbReference type="PANTHER" id="PTHR42850">
    <property type="entry name" value="METALLOPHOSPHOESTERASE"/>
    <property type="match status" value="1"/>
</dbReference>
<dbReference type="Gene3D" id="3.60.21.10">
    <property type="match status" value="1"/>
</dbReference>
<evidence type="ECO:0000313" key="2">
    <source>
        <dbReference type="EMBL" id="KRM00361.1"/>
    </source>
</evidence>
<dbReference type="GO" id="GO:0005737">
    <property type="term" value="C:cytoplasm"/>
    <property type="evidence" value="ECO:0007669"/>
    <property type="project" value="TreeGrafter"/>
</dbReference>
<name>A0A0R1VAR3_9LACO</name>
<feature type="domain" description="Calcineurin-like phosphoesterase" evidence="1">
    <location>
        <begin position="16"/>
        <end position="203"/>
    </location>
</feature>
<dbReference type="Proteomes" id="UP000051739">
    <property type="component" value="Unassembled WGS sequence"/>
</dbReference>
<dbReference type="GO" id="GO:0008803">
    <property type="term" value="F:bis(5'-nucleosyl)-tetraphosphatase (symmetrical) activity"/>
    <property type="evidence" value="ECO:0007669"/>
    <property type="project" value="TreeGrafter"/>
</dbReference>
<dbReference type="InterPro" id="IPR050126">
    <property type="entry name" value="Ap4A_hydrolase"/>
</dbReference>
<comment type="caution">
    <text evidence="2">The sequence shown here is derived from an EMBL/GenBank/DDBJ whole genome shotgun (WGS) entry which is preliminary data.</text>
</comment>
<dbReference type="PANTHER" id="PTHR42850:SF4">
    <property type="entry name" value="ZINC-DEPENDENT ENDOPOLYPHOSPHATASE"/>
    <property type="match status" value="1"/>
</dbReference>
<sequence length="279" mass="31175">MVSQHDIMTIKGGGTMTYIFASDPHGTGVAWIKLVKAAKQDYPHAQVVFGGDYIDGKRDVKMTLQYVMDQVKDAGAWALKGNHEQMLQAFVEHGDSLWFINGAKTTLQSLYSRIGSLDQIKAQLLASPYLAFIQSLPTLLETDQIIFVHAGVMPTTNYLTTSDQNRLWMRETYWYDLGTNVIAHNRTGKTIITGHTPTSMIDGVMVDSKGREYHLSALQHPECPVLEIRYHGEPARIFTDNGCHGSLMDNHGNVVVLNDDGEIMQVYSDNTSDWVKILV</sequence>
<evidence type="ECO:0000259" key="1">
    <source>
        <dbReference type="Pfam" id="PF00149"/>
    </source>
</evidence>
<protein>
    <recommendedName>
        <fullName evidence="1">Calcineurin-like phosphoesterase domain-containing protein</fullName>
    </recommendedName>
</protein>
<dbReference type="SUPFAM" id="SSF56300">
    <property type="entry name" value="Metallo-dependent phosphatases"/>
    <property type="match status" value="1"/>
</dbReference>
<dbReference type="AlphaFoldDB" id="A0A0R1VAR3"/>
<accession>A0A0R1VAR3</accession>
<dbReference type="Pfam" id="PF00149">
    <property type="entry name" value="Metallophos"/>
    <property type="match status" value="1"/>
</dbReference>